<keyword evidence="3" id="KW-1185">Reference proteome</keyword>
<dbReference type="AlphaFoldDB" id="A0A067LKH5"/>
<dbReference type="SUPFAM" id="SSF49562">
    <property type="entry name" value="C2 domain (Calcium/lipid-binding domain, CaLB)"/>
    <property type="match status" value="1"/>
</dbReference>
<evidence type="ECO:0000313" key="2">
    <source>
        <dbReference type="EMBL" id="KDP44824.1"/>
    </source>
</evidence>
<accession>A0A067LKH5</accession>
<dbReference type="OrthoDB" id="1039460at2759"/>
<dbReference type="Pfam" id="PF00168">
    <property type="entry name" value="C2"/>
    <property type="match status" value="1"/>
</dbReference>
<gene>
    <name evidence="2" type="ORF">JCGZ_01324</name>
</gene>
<dbReference type="Gene3D" id="2.60.40.150">
    <property type="entry name" value="C2 domain"/>
    <property type="match status" value="1"/>
</dbReference>
<dbReference type="KEGG" id="jcu:105649129"/>
<dbReference type="Proteomes" id="UP000027138">
    <property type="component" value="Unassembled WGS sequence"/>
</dbReference>
<dbReference type="PANTHER" id="PTHR38365">
    <property type="entry name" value="C2 DOMAIN-CONTAINING PROTEIN-RELATED"/>
    <property type="match status" value="1"/>
</dbReference>
<dbReference type="InterPro" id="IPR035892">
    <property type="entry name" value="C2_domain_sf"/>
</dbReference>
<dbReference type="InterPro" id="IPR000008">
    <property type="entry name" value="C2_dom"/>
</dbReference>
<dbReference type="CDD" id="cd00030">
    <property type="entry name" value="C2"/>
    <property type="match status" value="1"/>
</dbReference>
<proteinExistence type="predicted"/>
<evidence type="ECO:0000259" key="1">
    <source>
        <dbReference type="PROSITE" id="PS50004"/>
    </source>
</evidence>
<dbReference type="PROSITE" id="PS50004">
    <property type="entry name" value="C2"/>
    <property type="match status" value="1"/>
</dbReference>
<evidence type="ECO:0000313" key="3">
    <source>
        <dbReference type="Proteomes" id="UP000027138"/>
    </source>
</evidence>
<dbReference type="PANTHER" id="PTHR38365:SF4">
    <property type="entry name" value="C2 DOMAIN-CONTAINING PROTEIN"/>
    <property type="match status" value="1"/>
</dbReference>
<sequence length="187" mass="20985">MGSKRSNSKEEIVRSRCNKVSIGRNFEVNYSSGIEKEKRMNEDDNGIALILSIFHAEGIHNLRTNPFVTHGIYKVESWVEIGNPCVTLEVSGSANPVWNQRFCIPLENPMDCKVLHLEVIRTYSRSDPGTSTGEVLVGKMQLPLPKLSTKIQGLFGFVKPEGIGYKVAGGIYLSMELTKIKKYKYFV</sequence>
<feature type="domain" description="C2" evidence="1">
    <location>
        <begin position="30"/>
        <end position="158"/>
    </location>
</feature>
<organism evidence="2 3">
    <name type="scientific">Jatropha curcas</name>
    <name type="common">Barbados nut</name>
    <dbReference type="NCBI Taxonomy" id="180498"/>
    <lineage>
        <taxon>Eukaryota</taxon>
        <taxon>Viridiplantae</taxon>
        <taxon>Streptophyta</taxon>
        <taxon>Embryophyta</taxon>
        <taxon>Tracheophyta</taxon>
        <taxon>Spermatophyta</taxon>
        <taxon>Magnoliopsida</taxon>
        <taxon>eudicotyledons</taxon>
        <taxon>Gunneridae</taxon>
        <taxon>Pentapetalae</taxon>
        <taxon>rosids</taxon>
        <taxon>fabids</taxon>
        <taxon>Malpighiales</taxon>
        <taxon>Euphorbiaceae</taxon>
        <taxon>Crotonoideae</taxon>
        <taxon>Jatropheae</taxon>
        <taxon>Jatropha</taxon>
    </lineage>
</organism>
<dbReference type="EMBL" id="KK914240">
    <property type="protein sequence ID" value="KDP44824.1"/>
    <property type="molecule type" value="Genomic_DNA"/>
</dbReference>
<reference evidence="2 3" key="1">
    <citation type="journal article" date="2014" name="PLoS ONE">
        <title>Global Analysis of Gene Expression Profiles in Physic Nut (Jatropha curcas L.) Seedlings Exposed to Salt Stress.</title>
        <authorList>
            <person name="Zhang L."/>
            <person name="Zhang C."/>
            <person name="Wu P."/>
            <person name="Chen Y."/>
            <person name="Li M."/>
            <person name="Jiang H."/>
            <person name="Wu G."/>
        </authorList>
    </citation>
    <scope>NUCLEOTIDE SEQUENCE [LARGE SCALE GENOMIC DNA]</scope>
    <source>
        <strain evidence="3">cv. GZQX0401</strain>
        <tissue evidence="2">Young leaves</tissue>
    </source>
</reference>
<protein>
    <recommendedName>
        <fullName evidence="1">C2 domain-containing protein</fullName>
    </recommendedName>
</protein>
<name>A0A067LKH5_JATCU</name>